<evidence type="ECO:0000313" key="6">
    <source>
        <dbReference type="EMBL" id="ORY93615.1"/>
    </source>
</evidence>
<keyword evidence="4 5" id="KW-0472">Membrane</keyword>
<proteinExistence type="predicted"/>
<dbReference type="InParanoid" id="A0A1X2H5F4"/>
<evidence type="ECO:0000256" key="1">
    <source>
        <dbReference type="ARBA" id="ARBA00004141"/>
    </source>
</evidence>
<dbReference type="Proteomes" id="UP000242180">
    <property type="component" value="Unassembled WGS sequence"/>
</dbReference>
<dbReference type="SUPFAM" id="SSF48652">
    <property type="entry name" value="Tetraspanin"/>
    <property type="match status" value="1"/>
</dbReference>
<evidence type="ECO:0000313" key="7">
    <source>
        <dbReference type="Proteomes" id="UP000242180"/>
    </source>
</evidence>
<comment type="subcellular location">
    <subcellularLocation>
        <location evidence="1">Membrane</location>
        <topology evidence="1">Multi-pass membrane protein</topology>
    </subcellularLocation>
</comment>
<dbReference type="InterPro" id="IPR018499">
    <property type="entry name" value="Tetraspanin/Peripherin"/>
</dbReference>
<reference evidence="6 7" key="1">
    <citation type="submission" date="2016-07" db="EMBL/GenBank/DDBJ databases">
        <title>Pervasive Adenine N6-methylation of Active Genes in Fungi.</title>
        <authorList>
            <consortium name="DOE Joint Genome Institute"/>
            <person name="Mondo S.J."/>
            <person name="Dannebaum R.O."/>
            <person name="Kuo R.C."/>
            <person name="Labutti K."/>
            <person name="Haridas S."/>
            <person name="Kuo A."/>
            <person name="Salamov A."/>
            <person name="Ahrendt S.R."/>
            <person name="Lipzen A."/>
            <person name="Sullivan W."/>
            <person name="Andreopoulos W.B."/>
            <person name="Clum A."/>
            <person name="Lindquist E."/>
            <person name="Daum C."/>
            <person name="Ramamoorthy G.K."/>
            <person name="Gryganskyi A."/>
            <person name="Culley D."/>
            <person name="Magnuson J.K."/>
            <person name="James T.Y."/>
            <person name="O'Malley M.A."/>
            <person name="Stajich J.E."/>
            <person name="Spatafora J.W."/>
            <person name="Visel A."/>
            <person name="Grigoriev I.V."/>
        </authorList>
    </citation>
    <scope>NUCLEOTIDE SEQUENCE [LARGE SCALE GENOMIC DNA]</scope>
    <source>
        <strain evidence="6 7">NRRL 2496</strain>
    </source>
</reference>
<gene>
    <name evidence="6" type="ORF">BCR43DRAFT_507969</name>
</gene>
<dbReference type="AlphaFoldDB" id="A0A1X2H5F4"/>
<dbReference type="Pfam" id="PF00335">
    <property type="entry name" value="Tetraspanin"/>
    <property type="match status" value="1"/>
</dbReference>
<protein>
    <submittedName>
        <fullName evidence="6">Tetraspanin family-domain-containing protein</fullName>
    </submittedName>
</protein>
<keyword evidence="7" id="KW-1185">Reference proteome</keyword>
<keyword evidence="2 5" id="KW-0812">Transmembrane</keyword>
<dbReference type="InterPro" id="IPR008952">
    <property type="entry name" value="Tetraspanin_EC2_sf"/>
</dbReference>
<sequence>MACCQRLSTSYLVLINTLFAVFGCALMAFGVLGAQQRIEASILFPVNILKTIIGIIGAFCRERQALHILYTTIVVIALIYQVSTSIIVYDQAAHTPTWLSQTWAEATQEYRSYAQTKFSCCGFSNARDHPVEMPSCQPDNVINAAPPCYHLLISFVQHDLQLAYIVLFTAISIEILALCNAITLLCARYVGNSSDEEMVGSRRRWVSKPSEVQPSEYPLDGIEKKQQHGMVDSAFSDYAQHRQY</sequence>
<dbReference type="STRING" id="13706.A0A1X2H5F4"/>
<comment type="caution">
    <text evidence="6">The sequence shown here is derived from an EMBL/GenBank/DDBJ whole genome shotgun (WGS) entry which is preliminary data.</text>
</comment>
<evidence type="ECO:0000256" key="3">
    <source>
        <dbReference type="ARBA" id="ARBA00022989"/>
    </source>
</evidence>
<evidence type="ECO:0000256" key="2">
    <source>
        <dbReference type="ARBA" id="ARBA00022692"/>
    </source>
</evidence>
<evidence type="ECO:0000256" key="4">
    <source>
        <dbReference type="ARBA" id="ARBA00023136"/>
    </source>
</evidence>
<evidence type="ECO:0000256" key="5">
    <source>
        <dbReference type="SAM" id="Phobius"/>
    </source>
</evidence>
<feature type="transmembrane region" description="Helical" evidence="5">
    <location>
        <begin position="40"/>
        <end position="60"/>
    </location>
</feature>
<dbReference type="OMA" id="PMDHAIA"/>
<feature type="transmembrane region" description="Helical" evidence="5">
    <location>
        <begin position="12"/>
        <end position="34"/>
    </location>
</feature>
<feature type="transmembrane region" description="Helical" evidence="5">
    <location>
        <begin position="162"/>
        <end position="187"/>
    </location>
</feature>
<keyword evidence="3 5" id="KW-1133">Transmembrane helix</keyword>
<dbReference type="GO" id="GO:0016020">
    <property type="term" value="C:membrane"/>
    <property type="evidence" value="ECO:0007669"/>
    <property type="project" value="UniProtKB-SubCell"/>
</dbReference>
<dbReference type="OrthoDB" id="2279611at2759"/>
<accession>A0A1X2H5F4</accession>
<organism evidence="6 7">
    <name type="scientific">Syncephalastrum racemosum</name>
    <name type="common">Filamentous fungus</name>
    <dbReference type="NCBI Taxonomy" id="13706"/>
    <lineage>
        <taxon>Eukaryota</taxon>
        <taxon>Fungi</taxon>
        <taxon>Fungi incertae sedis</taxon>
        <taxon>Mucoromycota</taxon>
        <taxon>Mucoromycotina</taxon>
        <taxon>Mucoromycetes</taxon>
        <taxon>Mucorales</taxon>
        <taxon>Syncephalastraceae</taxon>
        <taxon>Syncephalastrum</taxon>
    </lineage>
</organism>
<dbReference type="PROSITE" id="PS51257">
    <property type="entry name" value="PROKAR_LIPOPROTEIN"/>
    <property type="match status" value="1"/>
</dbReference>
<dbReference type="EMBL" id="MCGN01000009">
    <property type="protein sequence ID" value="ORY93615.1"/>
    <property type="molecule type" value="Genomic_DNA"/>
</dbReference>
<feature type="transmembrane region" description="Helical" evidence="5">
    <location>
        <begin position="67"/>
        <end position="89"/>
    </location>
</feature>
<name>A0A1X2H5F4_SYNRA</name>